<dbReference type="SUPFAM" id="SSF53756">
    <property type="entry name" value="UDP-Glycosyltransferase/glycogen phosphorylase"/>
    <property type="match status" value="1"/>
</dbReference>
<accession>A0A4D7K3A1</accession>
<dbReference type="AlphaFoldDB" id="A0A4D7K3A1"/>
<sequence length="164" mass="18897">MKDRSFLPEKLAGNSEKKLSKMRIAIEAQRLFRPRKHGMEVVTLELIRAMQDLEPSDEIRIFIKDDEDNNCLSSKNNVTITKTKSQPYPLWEQHLLPSKVKKFDPDLLHCTSNTGPLFPGVKTILTLHDIIYLESLNFKGTTYQNFGNIYRRLVVPRVAANAKK</sequence>
<evidence type="ECO:0000313" key="2">
    <source>
        <dbReference type="Proteomes" id="UP000298616"/>
    </source>
</evidence>
<dbReference type="GO" id="GO:0016757">
    <property type="term" value="F:glycosyltransferase activity"/>
    <property type="evidence" value="ECO:0007669"/>
    <property type="project" value="UniProtKB-ARBA"/>
</dbReference>
<organism evidence="1 2">
    <name type="scientific">Mangrovivirga cuniculi</name>
    <dbReference type="NCBI Taxonomy" id="2715131"/>
    <lineage>
        <taxon>Bacteria</taxon>
        <taxon>Pseudomonadati</taxon>
        <taxon>Bacteroidota</taxon>
        <taxon>Cytophagia</taxon>
        <taxon>Cytophagales</taxon>
        <taxon>Mangrovivirgaceae</taxon>
        <taxon>Mangrovivirga</taxon>
    </lineage>
</organism>
<reference evidence="1 2" key="1">
    <citation type="submission" date="2018-04" db="EMBL/GenBank/DDBJ databases">
        <title>Complete genome uncultured novel isolate.</title>
        <authorList>
            <person name="Merlino G."/>
        </authorList>
    </citation>
    <scope>NUCLEOTIDE SEQUENCE [LARGE SCALE GENOMIC DNA]</scope>
    <source>
        <strain evidence="2">R1DC9</strain>
    </source>
</reference>
<evidence type="ECO:0008006" key="3">
    <source>
        <dbReference type="Google" id="ProtNLM"/>
    </source>
</evidence>
<keyword evidence="2" id="KW-1185">Reference proteome</keyword>
<dbReference type="KEGG" id="fpf:DCC35_03485"/>
<dbReference type="Gene3D" id="3.40.50.2000">
    <property type="entry name" value="Glycogen Phosphorylase B"/>
    <property type="match status" value="1"/>
</dbReference>
<dbReference type="EMBL" id="CP028923">
    <property type="protein sequence ID" value="QCK13888.1"/>
    <property type="molecule type" value="Genomic_DNA"/>
</dbReference>
<name>A0A4D7K3A1_9BACT</name>
<evidence type="ECO:0000313" key="1">
    <source>
        <dbReference type="EMBL" id="QCK13888.1"/>
    </source>
</evidence>
<proteinExistence type="predicted"/>
<protein>
    <recommendedName>
        <fullName evidence="3">Glycosyltransferase subfamily 4-like N-terminal domain-containing protein</fullName>
    </recommendedName>
</protein>
<dbReference type="Proteomes" id="UP000298616">
    <property type="component" value="Chromosome"/>
</dbReference>
<gene>
    <name evidence="1" type="ORF">DCC35_03485</name>
</gene>